<dbReference type="SUPFAM" id="SSF54631">
    <property type="entry name" value="CBS-domain pair"/>
    <property type="match status" value="1"/>
</dbReference>
<dbReference type="SMART" id="SM00116">
    <property type="entry name" value="CBS"/>
    <property type="match status" value="2"/>
</dbReference>
<dbReference type="PANTHER" id="PTHR39188">
    <property type="entry name" value="MEMBRANE-ASSOCIATED ZINC METALLOPROTEASE M50B"/>
    <property type="match status" value="1"/>
</dbReference>
<evidence type="ECO:0000256" key="5">
    <source>
        <dbReference type="ARBA" id="ARBA00022692"/>
    </source>
</evidence>
<evidence type="ECO:0000259" key="16">
    <source>
        <dbReference type="PROSITE" id="PS51371"/>
    </source>
</evidence>
<keyword evidence="4 14" id="KW-0645">Protease</keyword>
<keyword evidence="6 14" id="KW-0479">Metal-binding</keyword>
<dbReference type="Pfam" id="PF00571">
    <property type="entry name" value="CBS"/>
    <property type="match status" value="2"/>
</dbReference>
<keyword evidence="3 14" id="KW-1003">Cell membrane</keyword>
<evidence type="ECO:0000256" key="14">
    <source>
        <dbReference type="PIRNR" id="PIRNR006404"/>
    </source>
</evidence>
<comment type="subcellular location">
    <subcellularLocation>
        <location evidence="1 14">Cell membrane</location>
        <topology evidence="1 14">Multi-pass membrane protein</topology>
    </subcellularLocation>
</comment>
<comment type="similarity">
    <text evidence="2 14">Belongs to the peptidase M50B family.</text>
</comment>
<keyword evidence="5 14" id="KW-0812">Transmembrane</keyword>
<evidence type="ECO:0000256" key="13">
    <source>
        <dbReference type="ARBA" id="ARBA00023136"/>
    </source>
</evidence>
<evidence type="ECO:0000313" key="17">
    <source>
        <dbReference type="EMBL" id="CAE6740024.1"/>
    </source>
</evidence>
<accession>A0ABM8R917</accession>
<dbReference type="Gene3D" id="3.10.580.10">
    <property type="entry name" value="CBS-domain"/>
    <property type="match status" value="1"/>
</dbReference>
<reference evidence="17 18" key="1">
    <citation type="submission" date="2021-02" db="EMBL/GenBank/DDBJ databases">
        <authorList>
            <person name="Han P."/>
        </authorList>
    </citation>
    <scope>NUCLEOTIDE SEQUENCE [LARGE SCALE GENOMIC DNA]</scope>
    <source>
        <strain evidence="17">Candidatus Nitrospira sp. ZN2</strain>
    </source>
</reference>
<feature type="transmembrane region" description="Helical" evidence="14">
    <location>
        <begin position="109"/>
        <end position="132"/>
    </location>
</feature>
<protein>
    <recommendedName>
        <fullName evidence="14">Zinc metalloprotease</fullName>
    </recommendedName>
</protein>
<feature type="transmembrane region" description="Helical" evidence="14">
    <location>
        <begin position="50"/>
        <end position="74"/>
    </location>
</feature>
<dbReference type="InterPro" id="IPR008915">
    <property type="entry name" value="Peptidase_M50"/>
</dbReference>
<dbReference type="InterPro" id="IPR046342">
    <property type="entry name" value="CBS_dom_sf"/>
</dbReference>
<feature type="transmembrane region" description="Helical" evidence="14">
    <location>
        <begin position="138"/>
        <end position="163"/>
    </location>
</feature>
<dbReference type="InterPro" id="IPR016483">
    <property type="entry name" value="UCP006404_Pept_M50_CBS"/>
</dbReference>
<keyword evidence="13 14" id="KW-0472">Membrane</keyword>
<feature type="domain" description="CBS" evidence="16">
    <location>
        <begin position="314"/>
        <end position="371"/>
    </location>
</feature>
<dbReference type="PROSITE" id="PS51371">
    <property type="entry name" value="CBS"/>
    <property type="match status" value="1"/>
</dbReference>
<proteinExistence type="inferred from homology"/>
<dbReference type="EMBL" id="CAJNBJ010000005">
    <property type="protein sequence ID" value="CAE6740024.1"/>
    <property type="molecule type" value="Genomic_DNA"/>
</dbReference>
<sequence length="394" mass="42780">MIGQSVKLTTIRGIEVGLHYSWFIIFSLITFSLTTRFASEHSHWTSVEHYTVAIATSLLFFSSILLHELAHSFVALAKGIPVRSITLFVFGGVAQIGREPDRPLTEFQIAIAGPIASAVLAVGFGFVSHLAGDQFEHVAALAGWLSSINLMLALFNLVPGFPLDGGRILRAALWRLTGNFSKATRIAAGSGQLVGYGIILGGIWTGLVTGSWFSGLWLAFIGWFLLNAAQESVLQMSMRSALSGLMAEDIMARDCPTVPGHLSLVDLVHEHILKTGQRCFLVSQNGRLEGLVTLHQVKAVPQERWGDSFVVQAMTPIDRLHAVAPETAILDVLRVMEQHDVNQVPVTQDGRLLGMITRDHLLRVLYANLELGAHKGVAIGAGDPKTQPGLSRRT</sequence>
<dbReference type="GO" id="GO:0008237">
    <property type="term" value="F:metallopeptidase activity"/>
    <property type="evidence" value="ECO:0007669"/>
    <property type="project" value="UniProtKB-KW"/>
</dbReference>
<comment type="cofactor">
    <cofactor evidence="14">
        <name>Zn(2+)</name>
        <dbReference type="ChEBI" id="CHEBI:29105"/>
    </cofactor>
    <text evidence="14">Binds 1 zinc ion per subunit.</text>
</comment>
<dbReference type="Pfam" id="PF02163">
    <property type="entry name" value="Peptidase_M50"/>
    <property type="match status" value="2"/>
</dbReference>
<evidence type="ECO:0000256" key="6">
    <source>
        <dbReference type="ARBA" id="ARBA00022723"/>
    </source>
</evidence>
<keyword evidence="9 14" id="KW-0862">Zinc</keyword>
<keyword evidence="11 14" id="KW-0482">Metalloprotease</keyword>
<evidence type="ECO:0000256" key="9">
    <source>
        <dbReference type="ARBA" id="ARBA00022833"/>
    </source>
</evidence>
<keyword evidence="18" id="KW-1185">Reference proteome</keyword>
<evidence type="ECO:0000256" key="12">
    <source>
        <dbReference type="ARBA" id="ARBA00023122"/>
    </source>
</evidence>
<keyword evidence="12 15" id="KW-0129">CBS domain</keyword>
<evidence type="ECO:0000256" key="8">
    <source>
        <dbReference type="ARBA" id="ARBA00022801"/>
    </source>
</evidence>
<dbReference type="PANTHER" id="PTHR39188:SF3">
    <property type="entry name" value="STAGE IV SPORULATION PROTEIN FB"/>
    <property type="match status" value="1"/>
</dbReference>
<dbReference type="InterPro" id="IPR000644">
    <property type="entry name" value="CBS_dom"/>
</dbReference>
<evidence type="ECO:0000256" key="3">
    <source>
        <dbReference type="ARBA" id="ARBA00022475"/>
    </source>
</evidence>
<evidence type="ECO:0000256" key="2">
    <source>
        <dbReference type="ARBA" id="ARBA00007931"/>
    </source>
</evidence>
<evidence type="ECO:0000256" key="7">
    <source>
        <dbReference type="ARBA" id="ARBA00022737"/>
    </source>
</evidence>
<gene>
    <name evidence="17" type="ORF">NSPZN2_130045</name>
</gene>
<evidence type="ECO:0000256" key="1">
    <source>
        <dbReference type="ARBA" id="ARBA00004651"/>
    </source>
</evidence>
<evidence type="ECO:0000256" key="11">
    <source>
        <dbReference type="ARBA" id="ARBA00023049"/>
    </source>
</evidence>
<comment type="caution">
    <text evidence="17">The sequence shown here is derived from an EMBL/GenBank/DDBJ whole genome shotgun (WGS) entry which is preliminary data.</text>
</comment>
<keyword evidence="7" id="KW-0677">Repeat</keyword>
<dbReference type="CDD" id="cd06164">
    <property type="entry name" value="S2P-M50_SpoIVFB_CBS"/>
    <property type="match status" value="1"/>
</dbReference>
<keyword evidence="10 14" id="KW-1133">Transmembrane helix</keyword>
<organism evidence="17 18">
    <name type="scientific">Nitrospira defluvii</name>
    <dbReference type="NCBI Taxonomy" id="330214"/>
    <lineage>
        <taxon>Bacteria</taxon>
        <taxon>Pseudomonadati</taxon>
        <taxon>Nitrospirota</taxon>
        <taxon>Nitrospiria</taxon>
        <taxon>Nitrospirales</taxon>
        <taxon>Nitrospiraceae</taxon>
        <taxon>Nitrospira</taxon>
    </lineage>
</organism>
<dbReference type="RefSeq" id="WP_213041986.1">
    <property type="nucleotide sequence ID" value="NZ_CAJNBJ010000005.1"/>
</dbReference>
<evidence type="ECO:0000256" key="15">
    <source>
        <dbReference type="PROSITE-ProRule" id="PRU00703"/>
    </source>
</evidence>
<feature type="transmembrane region" description="Helical" evidence="14">
    <location>
        <begin position="20"/>
        <end position="38"/>
    </location>
</feature>
<name>A0ABM8R917_9BACT</name>
<dbReference type="PIRSF" id="PIRSF006404">
    <property type="entry name" value="UCP006404_Pept_M50_CBS"/>
    <property type="match status" value="1"/>
</dbReference>
<evidence type="ECO:0000256" key="4">
    <source>
        <dbReference type="ARBA" id="ARBA00022670"/>
    </source>
</evidence>
<evidence type="ECO:0000313" key="18">
    <source>
        <dbReference type="Proteomes" id="UP000675880"/>
    </source>
</evidence>
<dbReference type="Proteomes" id="UP000675880">
    <property type="component" value="Unassembled WGS sequence"/>
</dbReference>
<keyword evidence="8 14" id="KW-0378">Hydrolase</keyword>
<feature type="transmembrane region" description="Helical" evidence="14">
    <location>
        <begin position="210"/>
        <end position="229"/>
    </location>
</feature>
<evidence type="ECO:0000256" key="10">
    <source>
        <dbReference type="ARBA" id="ARBA00022989"/>
    </source>
</evidence>
<feature type="transmembrane region" description="Helical" evidence="14">
    <location>
        <begin position="80"/>
        <end position="97"/>
    </location>
</feature>